<dbReference type="InParanoid" id="A0A1X7VPJ8"/>
<dbReference type="EnsemblMetazoa" id="Aqu2.1.41318_001">
    <property type="protein sequence ID" value="Aqu2.1.41318_001"/>
    <property type="gene ID" value="Aqu2.1.41318"/>
</dbReference>
<name>A0A1X7VPJ8_AMPQE</name>
<evidence type="ECO:0000313" key="1">
    <source>
        <dbReference type="EnsemblMetazoa" id="Aqu2.1.41318_001"/>
    </source>
</evidence>
<accession>A0A1X7VPJ8</accession>
<proteinExistence type="predicted"/>
<protein>
    <submittedName>
        <fullName evidence="1">Uncharacterized protein</fullName>
    </submittedName>
</protein>
<sequence length="53" mass="6117">MTTTMIVVLEASLSRVVRGVVSHHRRKRKVRTLKSNLVTTVPDDNNFLRHCDE</sequence>
<reference evidence="1" key="1">
    <citation type="submission" date="2017-05" db="UniProtKB">
        <authorList>
            <consortium name="EnsemblMetazoa"/>
        </authorList>
    </citation>
    <scope>IDENTIFICATION</scope>
</reference>
<dbReference type="AlphaFoldDB" id="A0A1X7VPJ8"/>
<organism evidence="1">
    <name type="scientific">Amphimedon queenslandica</name>
    <name type="common">Sponge</name>
    <dbReference type="NCBI Taxonomy" id="400682"/>
    <lineage>
        <taxon>Eukaryota</taxon>
        <taxon>Metazoa</taxon>
        <taxon>Porifera</taxon>
        <taxon>Demospongiae</taxon>
        <taxon>Heteroscleromorpha</taxon>
        <taxon>Haplosclerida</taxon>
        <taxon>Niphatidae</taxon>
        <taxon>Amphimedon</taxon>
    </lineage>
</organism>